<dbReference type="GO" id="GO:0009425">
    <property type="term" value="C:bacterial-type flagellum basal body"/>
    <property type="evidence" value="ECO:0007669"/>
    <property type="project" value="InterPro"/>
</dbReference>
<evidence type="ECO:0000256" key="10">
    <source>
        <dbReference type="RuleBase" id="RU364125"/>
    </source>
</evidence>
<keyword evidence="4 10" id="KW-1003">Cell membrane</keyword>
<dbReference type="PANTHER" id="PTHR35091">
    <property type="entry name" value="FLAGELLAR PROTEIN FLIL"/>
    <property type="match status" value="1"/>
</dbReference>
<dbReference type="GO" id="GO:0005886">
    <property type="term" value="C:plasma membrane"/>
    <property type="evidence" value="ECO:0007669"/>
    <property type="project" value="UniProtKB-SubCell"/>
</dbReference>
<comment type="caution">
    <text evidence="11">The sequence shown here is derived from an EMBL/GenBank/DDBJ whole genome shotgun (WGS) entry which is preliminary data.</text>
</comment>
<evidence type="ECO:0000313" key="11">
    <source>
        <dbReference type="EMBL" id="TYP59920.1"/>
    </source>
</evidence>
<keyword evidence="7 10" id="KW-0283">Flagellar rotation</keyword>
<evidence type="ECO:0000256" key="5">
    <source>
        <dbReference type="ARBA" id="ARBA00022500"/>
    </source>
</evidence>
<evidence type="ECO:0000256" key="3">
    <source>
        <dbReference type="ARBA" id="ARBA00008281"/>
    </source>
</evidence>
<protein>
    <recommendedName>
        <fullName evidence="10">Flagellar protein FliL</fullName>
    </recommendedName>
</protein>
<dbReference type="GO" id="GO:0071978">
    <property type="term" value="P:bacterial-type flagellum-dependent swarming motility"/>
    <property type="evidence" value="ECO:0007669"/>
    <property type="project" value="TreeGrafter"/>
</dbReference>
<dbReference type="PANTHER" id="PTHR35091:SF2">
    <property type="entry name" value="FLAGELLAR PROTEIN FLIL"/>
    <property type="match status" value="1"/>
</dbReference>
<reference evidence="11 12" key="1">
    <citation type="submission" date="2019-07" db="EMBL/GenBank/DDBJ databases">
        <title>Genomic Encyclopedia of Type Strains, Phase I: the one thousand microbial genomes (KMG-I) project.</title>
        <authorList>
            <person name="Kyrpides N."/>
        </authorList>
    </citation>
    <scope>NUCLEOTIDE SEQUENCE [LARGE SCALE GENOMIC DNA]</scope>
    <source>
        <strain evidence="11 12">DSM 16647</strain>
    </source>
</reference>
<keyword evidence="12" id="KW-1185">Reference proteome</keyword>
<evidence type="ECO:0000256" key="4">
    <source>
        <dbReference type="ARBA" id="ARBA00022475"/>
    </source>
</evidence>
<dbReference type="OrthoDB" id="1725888at2"/>
<comment type="subcellular location">
    <subcellularLocation>
        <location evidence="2">Cell membrane</location>
        <topology evidence="2">Single-pass membrane protein</topology>
    </subcellularLocation>
</comment>
<accession>A0A5S5B1W4</accession>
<dbReference type="AlphaFoldDB" id="A0A5S5B1W4"/>
<dbReference type="EMBL" id="VNHO01000001">
    <property type="protein sequence ID" value="TYP59920.1"/>
    <property type="molecule type" value="Genomic_DNA"/>
</dbReference>
<evidence type="ECO:0000256" key="6">
    <source>
        <dbReference type="ARBA" id="ARBA00022692"/>
    </source>
</evidence>
<proteinExistence type="inferred from homology"/>
<evidence type="ECO:0000256" key="7">
    <source>
        <dbReference type="ARBA" id="ARBA00022779"/>
    </source>
</evidence>
<dbReference type="InterPro" id="IPR005503">
    <property type="entry name" value="FliL"/>
</dbReference>
<keyword evidence="8" id="KW-1133">Transmembrane helix</keyword>
<evidence type="ECO:0000256" key="8">
    <source>
        <dbReference type="ARBA" id="ARBA00022989"/>
    </source>
</evidence>
<dbReference type="GO" id="GO:0006935">
    <property type="term" value="P:chemotaxis"/>
    <property type="evidence" value="ECO:0007669"/>
    <property type="project" value="UniProtKB-KW"/>
</dbReference>
<evidence type="ECO:0000313" key="12">
    <source>
        <dbReference type="Proteomes" id="UP000322294"/>
    </source>
</evidence>
<keyword evidence="11" id="KW-0966">Cell projection</keyword>
<keyword evidence="9 10" id="KW-0472">Membrane</keyword>
<keyword evidence="6" id="KW-0812">Transmembrane</keyword>
<dbReference type="Proteomes" id="UP000322294">
    <property type="component" value="Unassembled WGS sequence"/>
</dbReference>
<name>A0A5S5B1W4_9FIRM</name>
<sequence>MNGGKFMSKSRMQSVFGLLIILVLFMIISTATAYFIARNLIAEGGEKGEKKQYITYQLGDYLTNLSDKGYIKLSIVCILGDKETEKEMQTKEYEIKDRVYSILRSKTYDSVKDSKGMQILKKELKDMMNTVVEKGKVEDVLFTNILVN</sequence>
<comment type="similarity">
    <text evidence="3 10">Belongs to the FliL family.</text>
</comment>
<organism evidence="11 12">
    <name type="scientific">Thermosediminibacter litoriperuensis</name>
    <dbReference type="NCBI Taxonomy" id="291989"/>
    <lineage>
        <taxon>Bacteria</taxon>
        <taxon>Bacillati</taxon>
        <taxon>Bacillota</taxon>
        <taxon>Clostridia</taxon>
        <taxon>Thermosediminibacterales</taxon>
        <taxon>Thermosediminibacteraceae</taxon>
        <taxon>Thermosediminibacter</taxon>
    </lineage>
</organism>
<evidence type="ECO:0000256" key="1">
    <source>
        <dbReference type="ARBA" id="ARBA00002254"/>
    </source>
</evidence>
<evidence type="ECO:0000256" key="9">
    <source>
        <dbReference type="ARBA" id="ARBA00023136"/>
    </source>
</evidence>
<evidence type="ECO:0000256" key="2">
    <source>
        <dbReference type="ARBA" id="ARBA00004162"/>
    </source>
</evidence>
<comment type="function">
    <text evidence="1 10">Controls the rotational direction of flagella during chemotaxis.</text>
</comment>
<dbReference type="Pfam" id="PF03748">
    <property type="entry name" value="FliL"/>
    <property type="match status" value="1"/>
</dbReference>
<keyword evidence="11" id="KW-0282">Flagellum</keyword>
<keyword evidence="11" id="KW-0969">Cilium</keyword>
<gene>
    <name evidence="11" type="ORF">LZ11_00081</name>
</gene>
<keyword evidence="5 10" id="KW-0145">Chemotaxis</keyword>